<evidence type="ECO:0000256" key="1">
    <source>
        <dbReference type="SAM" id="MobiDB-lite"/>
    </source>
</evidence>
<proteinExistence type="predicted"/>
<keyword evidence="2" id="KW-0472">Membrane</keyword>
<dbReference type="AlphaFoldDB" id="L8X2K5"/>
<sequence length="665" mass="73980">MISRMSRDCTALDAFNQHYMHWDAQPSTYIDLKTCWQICEWRPEPFSTPLLHLPTTMSEITFPPTDTPGFHVNPGSVLPKRSRVQTFPASGHGPSDSSLSHSRASVSSEWGVWDSDLSASMTSSVGPSASIYSSGSTTGNRTPVPSQSVVRHDGPPKSVTTKMPSPPQRVRPEEVWRDMIGSANGRDKSNNLEQKLIQYSLKLYLLFHARTFARLKRGSGQLEPRLRSTVAGFSLVRKCLILFNWLGPLLQIINPASVPFSESDPLASRSSGKSRPLLHRFLHASPPVLLELFNSLADDVYTFSRLGLVGKKVGGRAEKAANWLWLLSTLAGLVEVGADRSLVKNMIAERTCVSLVVQPDLDQMELNPKHVHDSTLAALEQDEDDLETLKSRYKWLQVSPYDVFHFQKVREPAMALSGFASAILSDRCIHFHQAYHDFVPPERAGVEIARGAELASRRASLSRSSSCSNETMCDRVSSTNFSCANRDWSSCPPIPKSIGLNSPCIQQTRSKTLVPSPEACPYRKKHVEKGFLVVAAVAAVMMTCAVAVVVYWSFVLGLDVSLLFRCQGVWGMSRRIYAETRQRLDLNRSQLVVPELGHLSLFGVPYPSPLEEAGQTVVAPGRRKQIDTGRWYRFGNFDFDGLDYREQVLLTFLRCLTRCGQPPGQ</sequence>
<keyword evidence="2" id="KW-0812">Transmembrane</keyword>
<comment type="caution">
    <text evidence="3">The sequence shown here is derived from an EMBL/GenBank/DDBJ whole genome shotgun (WGS) entry which is preliminary data.</text>
</comment>
<evidence type="ECO:0000313" key="4">
    <source>
        <dbReference type="Proteomes" id="UP000011668"/>
    </source>
</evidence>
<keyword evidence="4" id="KW-1185">Reference proteome</keyword>
<accession>L8X2K5</accession>
<name>L8X2K5_THACA</name>
<gene>
    <name evidence="3" type="ORF">AG1IA_02718</name>
</gene>
<feature type="region of interest" description="Disordered" evidence="1">
    <location>
        <begin position="124"/>
        <end position="170"/>
    </location>
</feature>
<keyword evidence="2" id="KW-1133">Transmembrane helix</keyword>
<protein>
    <submittedName>
        <fullName evidence="3">PEX11 domain-containing protein</fullName>
    </submittedName>
</protein>
<organism evidence="3 4">
    <name type="scientific">Thanatephorus cucumeris (strain AG1-IA)</name>
    <name type="common">Rice sheath blight fungus</name>
    <name type="synonym">Rhizoctonia solani</name>
    <dbReference type="NCBI Taxonomy" id="983506"/>
    <lineage>
        <taxon>Eukaryota</taxon>
        <taxon>Fungi</taxon>
        <taxon>Dikarya</taxon>
        <taxon>Basidiomycota</taxon>
        <taxon>Agaricomycotina</taxon>
        <taxon>Agaricomycetes</taxon>
        <taxon>Cantharellales</taxon>
        <taxon>Ceratobasidiaceae</taxon>
        <taxon>Rhizoctonia</taxon>
        <taxon>Rhizoctonia solani AG-1</taxon>
    </lineage>
</organism>
<dbReference type="EMBL" id="AFRT01000589">
    <property type="protein sequence ID" value="ELU43253.1"/>
    <property type="molecule type" value="Genomic_DNA"/>
</dbReference>
<reference evidence="3 4" key="1">
    <citation type="journal article" date="2013" name="Nat. Commun.">
        <title>The evolution and pathogenic mechanisms of the rice sheath blight pathogen.</title>
        <authorList>
            <person name="Zheng A."/>
            <person name="Lin R."/>
            <person name="Xu L."/>
            <person name="Qin P."/>
            <person name="Tang C."/>
            <person name="Ai P."/>
            <person name="Zhang D."/>
            <person name="Liu Y."/>
            <person name="Sun Z."/>
            <person name="Feng H."/>
            <person name="Wang Y."/>
            <person name="Chen Y."/>
            <person name="Liang X."/>
            <person name="Fu R."/>
            <person name="Li Q."/>
            <person name="Zhang J."/>
            <person name="Yu X."/>
            <person name="Xie Z."/>
            <person name="Ding L."/>
            <person name="Guan P."/>
            <person name="Tang J."/>
            <person name="Liang Y."/>
            <person name="Wang S."/>
            <person name="Deng Q."/>
            <person name="Li S."/>
            <person name="Zhu J."/>
            <person name="Wang L."/>
            <person name="Liu H."/>
            <person name="Li P."/>
        </authorList>
    </citation>
    <scope>NUCLEOTIDE SEQUENCE [LARGE SCALE GENOMIC DNA]</scope>
    <source>
        <strain evidence="4">AG-1 IA</strain>
    </source>
</reference>
<feature type="compositionally biased region" description="Polar residues" evidence="1">
    <location>
        <begin position="124"/>
        <end position="149"/>
    </location>
</feature>
<feature type="transmembrane region" description="Helical" evidence="2">
    <location>
        <begin position="531"/>
        <end position="554"/>
    </location>
</feature>
<dbReference type="OrthoDB" id="411017at2759"/>
<evidence type="ECO:0000256" key="2">
    <source>
        <dbReference type="SAM" id="Phobius"/>
    </source>
</evidence>
<evidence type="ECO:0000313" key="3">
    <source>
        <dbReference type="EMBL" id="ELU43253.1"/>
    </source>
</evidence>
<dbReference type="Proteomes" id="UP000011668">
    <property type="component" value="Unassembled WGS sequence"/>
</dbReference>
<dbReference type="STRING" id="983506.L8X2K5"/>
<dbReference type="HOGENOM" id="CLU_412874_0_0_1"/>